<reference evidence="2 3" key="1">
    <citation type="submission" date="2024-02" db="EMBL/GenBank/DDBJ databases">
        <title>Deinococcus carri NBRC 110142.</title>
        <authorList>
            <person name="Ichikawa N."/>
            <person name="Katano-Makiyama Y."/>
            <person name="Hidaka K."/>
        </authorList>
    </citation>
    <scope>NUCLEOTIDE SEQUENCE [LARGE SCALE GENOMIC DNA]</scope>
    <source>
        <strain evidence="2 3">NBRC 110142</strain>
    </source>
</reference>
<accession>A0ABP9W8V0</accession>
<evidence type="ECO:0000313" key="3">
    <source>
        <dbReference type="Proteomes" id="UP001401887"/>
    </source>
</evidence>
<comment type="caution">
    <text evidence="2">The sequence shown here is derived from an EMBL/GenBank/DDBJ whole genome shotgun (WGS) entry which is preliminary data.</text>
</comment>
<evidence type="ECO:0000313" key="2">
    <source>
        <dbReference type="EMBL" id="GAA5513426.1"/>
    </source>
</evidence>
<name>A0ABP9W8V0_9DEIO</name>
<sequence length="187" mass="20310">MTRVKRSFVLTILLALTLPTALAAPAPARSKAQQIATYRVHALAHAAVTPATLAASGAPVQVTIPNDYLYKRDLRVNAYRLDDFLRARLPDLDALLARDAVVMLYCADGYAPMAKLRDLVGAGGLIAVGSPETDAQTQWPAVLYKDKPLPAAQIGNYLVWENFRYPQKPQPWGLVDVYVLPAGSAVK</sequence>
<keyword evidence="1" id="KW-0732">Signal</keyword>
<protein>
    <recommendedName>
        <fullName evidence="4">Rhodanese domain-containing protein</fullName>
    </recommendedName>
</protein>
<keyword evidence="3" id="KW-1185">Reference proteome</keyword>
<organism evidence="2 3">
    <name type="scientific">Deinococcus carri</name>
    <dbReference type="NCBI Taxonomy" id="1211323"/>
    <lineage>
        <taxon>Bacteria</taxon>
        <taxon>Thermotogati</taxon>
        <taxon>Deinococcota</taxon>
        <taxon>Deinococci</taxon>
        <taxon>Deinococcales</taxon>
        <taxon>Deinococcaceae</taxon>
        <taxon>Deinococcus</taxon>
    </lineage>
</organism>
<dbReference type="EMBL" id="BAABRP010000007">
    <property type="protein sequence ID" value="GAA5513426.1"/>
    <property type="molecule type" value="Genomic_DNA"/>
</dbReference>
<feature type="signal peptide" evidence="1">
    <location>
        <begin position="1"/>
        <end position="23"/>
    </location>
</feature>
<proteinExistence type="predicted"/>
<evidence type="ECO:0008006" key="4">
    <source>
        <dbReference type="Google" id="ProtNLM"/>
    </source>
</evidence>
<feature type="chain" id="PRO_5046807453" description="Rhodanese domain-containing protein" evidence="1">
    <location>
        <begin position="24"/>
        <end position="187"/>
    </location>
</feature>
<gene>
    <name evidence="2" type="ORF">Dcar01_02161</name>
</gene>
<evidence type="ECO:0000256" key="1">
    <source>
        <dbReference type="SAM" id="SignalP"/>
    </source>
</evidence>
<dbReference type="Proteomes" id="UP001401887">
    <property type="component" value="Unassembled WGS sequence"/>
</dbReference>